<dbReference type="EMBL" id="PDCJ01000003">
    <property type="protein sequence ID" value="PEG29625.1"/>
    <property type="molecule type" value="Genomic_DNA"/>
</dbReference>
<dbReference type="RefSeq" id="WP_058293525.1">
    <property type="nucleotide sequence ID" value="NZ_CAKJVD010000034.1"/>
</dbReference>
<dbReference type="Gene3D" id="3.40.190.10">
    <property type="entry name" value="Periplasmic binding protein-like II"/>
    <property type="match status" value="1"/>
</dbReference>
<name>A0A2A7MD62_9CLOT</name>
<dbReference type="SUPFAM" id="SSF53850">
    <property type="entry name" value="Periplasmic binding protein-like II"/>
    <property type="match status" value="1"/>
</dbReference>
<dbReference type="NCBIfam" id="TIGR03850">
    <property type="entry name" value="bind_CPR_0540"/>
    <property type="match status" value="1"/>
</dbReference>
<dbReference type="InterPro" id="IPR006059">
    <property type="entry name" value="SBP"/>
</dbReference>
<sequence length="448" mass="49300">MKKRIIATMLASLMMVSGLIGCGSNSEASKDTAEGKVLKIAAFEGGYGKVYWDKLKENFEKSHEGVTVELTVASNLEEVIRPQIQSGNIPDLVYLATGRPDALTETFIKDQALSDLTGVLDKKVPGENVTVREKILPGFLDTSATNPYGDGKTYLAPLFYSPTGLFYDKHLFEEKGYEVPKTWDEMFALGDKAKNDGISLFTYSTSGYFDCAVPALLAGAGGLDLVNKAYNYEEGTWTSKEAKQALGVVGKLKDYLEPSVVANANNQGFTKNQQLILDNKALFIPNGTWLPDEMKDAPRSKGFEWGFMPYPAFENGKEQYSVSFLEQMYIPKDAANKELAEEFMAYMYSDEAVKIIAENAKAVVPVKGAIEIANDYLDPLQVELFKIYDNGALPIMGGFVATNAVEGVSWTDIYLGTIDSIMSGNKTVEDWEKSLEETSAKLREAIIK</sequence>
<evidence type="ECO:0000313" key="5">
    <source>
        <dbReference type="EMBL" id="VCT82695.1"/>
    </source>
</evidence>
<dbReference type="EMBL" id="CAKJVE010000004">
    <property type="protein sequence ID" value="CAG9703402.1"/>
    <property type="molecule type" value="Genomic_DNA"/>
</dbReference>
<evidence type="ECO:0000313" key="4">
    <source>
        <dbReference type="EMBL" id="PEG29625.1"/>
    </source>
</evidence>
<feature type="chain" id="PRO_5044380406" evidence="1">
    <location>
        <begin position="23"/>
        <end position="448"/>
    </location>
</feature>
<dbReference type="STRING" id="137838.GCA_001458595_00570"/>
<evidence type="ECO:0000256" key="1">
    <source>
        <dbReference type="SAM" id="SignalP"/>
    </source>
</evidence>
<protein>
    <submittedName>
        <fullName evidence="2">ABC transporter, substrate-binding protein</fullName>
    </submittedName>
    <submittedName>
        <fullName evidence="4">Carbohydrate ABC transporter substrate-binding protein</fullName>
    </submittedName>
    <submittedName>
        <fullName evidence="5">Multiple sugar-binding protein</fullName>
    </submittedName>
</protein>
<dbReference type="Proteomes" id="UP000431451">
    <property type="component" value="Unassembled WGS sequence"/>
</dbReference>
<dbReference type="InterPro" id="IPR022387">
    <property type="entry name" value="Bind_CPR0540"/>
</dbReference>
<dbReference type="PROSITE" id="PS51257">
    <property type="entry name" value="PROKAR_LIPOPROTEIN"/>
    <property type="match status" value="1"/>
</dbReference>
<keyword evidence="6" id="KW-1185">Reference proteome</keyword>
<feature type="signal peptide" evidence="1">
    <location>
        <begin position="1"/>
        <end position="22"/>
    </location>
</feature>
<reference evidence="4 6" key="1">
    <citation type="submission" date="2017-10" db="EMBL/GenBank/DDBJ databases">
        <title>Effective Description of Clostridium neonatale sp. nov. linked to necrotizing enterocolitis in neonates and a clarification of species assignable to the genus Clostridium (Prazmowski 1880) emend. Lawson and Rainey 2016.</title>
        <authorList>
            <person name="Bernard K."/>
            <person name="Burdz T."/>
            <person name="Wiebe D."/>
            <person name="Balcewich B."/>
            <person name="Alfa M."/>
            <person name="Bernier A.-M."/>
        </authorList>
    </citation>
    <scope>NUCLEOTIDE SEQUENCE [LARGE SCALE GENOMIC DNA]</scope>
    <source>
        <strain evidence="4 6">LCDC99A005</strain>
    </source>
</reference>
<evidence type="ECO:0000313" key="2">
    <source>
        <dbReference type="EMBL" id="CAG9703402.1"/>
    </source>
</evidence>
<dbReference type="OrthoDB" id="94797at2"/>
<evidence type="ECO:0000313" key="3">
    <source>
        <dbReference type="EMBL" id="CAI3546242.1"/>
    </source>
</evidence>
<reference evidence="2" key="3">
    <citation type="submission" date="2021-10" db="EMBL/GenBank/DDBJ databases">
        <authorList>
            <person name="Mesa V."/>
        </authorList>
    </citation>
    <scope>NUCLEOTIDE SEQUENCE</scope>
    <source>
        <strain evidence="2">CC3_PB</strain>
    </source>
</reference>
<evidence type="ECO:0000313" key="7">
    <source>
        <dbReference type="Proteomes" id="UP000431451"/>
    </source>
</evidence>
<dbReference type="InterPro" id="IPR050490">
    <property type="entry name" value="Bact_solute-bd_prot1"/>
</dbReference>
<dbReference type="Proteomes" id="UP000220840">
    <property type="component" value="Unassembled WGS sequence"/>
</dbReference>
<evidence type="ECO:0000313" key="6">
    <source>
        <dbReference type="Proteomes" id="UP000220840"/>
    </source>
</evidence>
<dbReference type="Proteomes" id="UP000789738">
    <property type="component" value="Unassembled WGS sequence"/>
</dbReference>
<dbReference type="Pfam" id="PF01547">
    <property type="entry name" value="SBP_bac_1"/>
    <property type="match status" value="1"/>
</dbReference>
<dbReference type="PANTHER" id="PTHR43649">
    <property type="entry name" value="ARABINOSE-BINDING PROTEIN-RELATED"/>
    <property type="match status" value="1"/>
</dbReference>
<dbReference type="PANTHER" id="PTHR43649:SF12">
    <property type="entry name" value="DIACETYLCHITOBIOSE BINDING PROTEIN DASA"/>
    <property type="match status" value="1"/>
</dbReference>
<accession>A0A2A7MD62</accession>
<dbReference type="EMBL" id="UWJD01000001">
    <property type="protein sequence ID" value="VCT82695.1"/>
    <property type="molecule type" value="Genomic_DNA"/>
</dbReference>
<reference evidence="5 7" key="2">
    <citation type="submission" date="2018-06" db="EMBL/GenBank/DDBJ databases">
        <authorList>
            <consortium name="IHU Genomes"/>
        </authorList>
    </citation>
    <scope>NUCLEOTIDE SEQUENCE [LARGE SCALE GENOMIC DNA]</scope>
    <source>
        <strain evidence="5 7">NEC25</strain>
    </source>
</reference>
<organism evidence="4 6">
    <name type="scientific">Clostridium neonatale</name>
    <dbReference type="NCBI Taxonomy" id="137838"/>
    <lineage>
        <taxon>Bacteria</taxon>
        <taxon>Bacillati</taxon>
        <taxon>Bacillota</taxon>
        <taxon>Clostridia</taxon>
        <taxon>Eubacteriales</taxon>
        <taxon>Clostridiaceae</taxon>
        <taxon>Clostridium</taxon>
    </lineage>
</organism>
<dbReference type="GeneID" id="68875567"/>
<gene>
    <name evidence="5" type="primary">msmE_1</name>
    <name evidence="3" type="ORF">CNEO2_150081</name>
    <name evidence="2" type="ORF">CNEO_40594</name>
    <name evidence="5" type="ORF">CNEONATNEC25_00255</name>
    <name evidence="4" type="ORF">CQ394_16950</name>
</gene>
<proteinExistence type="predicted"/>
<dbReference type="EMBL" id="CAMTCP010000066">
    <property type="protein sequence ID" value="CAI3546242.1"/>
    <property type="molecule type" value="Genomic_DNA"/>
</dbReference>
<dbReference type="Proteomes" id="UP001189143">
    <property type="component" value="Unassembled WGS sequence"/>
</dbReference>
<reference evidence="3" key="4">
    <citation type="submission" date="2022-10" db="EMBL/GenBank/DDBJ databases">
        <authorList>
            <person name="Aires J."/>
            <person name="Mesa V."/>
        </authorList>
    </citation>
    <scope>NUCLEOTIDE SEQUENCE</scope>
    <source>
        <strain evidence="3">Clostridium neonatale JD116</strain>
    </source>
</reference>
<keyword evidence="1" id="KW-0732">Signal</keyword>
<dbReference type="AlphaFoldDB" id="A0A2A7MD62"/>